<accession>A0A7R9JER9</accession>
<proteinExistence type="predicted"/>
<dbReference type="AlphaFoldDB" id="A0A7R9JER9"/>
<evidence type="ECO:0000313" key="1">
    <source>
        <dbReference type="EMBL" id="CAD7577979.1"/>
    </source>
</evidence>
<protein>
    <submittedName>
        <fullName evidence="1">(California timema) hypothetical protein</fullName>
    </submittedName>
</protein>
<sequence length="307" mass="35190">MTGGPNADHFRNRKGYFSLNIQTISNSHLDIQEFVARWPEMVYIYEVRSYLLAPLATSTIVVEQLYNESQIQTRNVAGRTYGVWKRRFPLLSLGMRVHIQLAQNIIVATAVLHNKACQHREDHRILKYLLTLKMVYHNMLPQHTPSKKILPSTITPDQALREQQCYRYLAVLPSSPPTFSVCMRTTVKHHVAGTYQVEIGGAAVPQCLYTSRHCKDHKTQNLSAPARRQRAYYICSDSWVVNMTQDKTSRGSHSTLLGPNQHQLMASFHGNKQVTSMPRCFYYTGYHLGRTTFGTHIPVLRIVNKAY</sequence>
<organism evidence="1">
    <name type="scientific">Timema californicum</name>
    <name type="common">California timema</name>
    <name type="synonym">Walking stick</name>
    <dbReference type="NCBI Taxonomy" id="61474"/>
    <lineage>
        <taxon>Eukaryota</taxon>
        <taxon>Metazoa</taxon>
        <taxon>Ecdysozoa</taxon>
        <taxon>Arthropoda</taxon>
        <taxon>Hexapoda</taxon>
        <taxon>Insecta</taxon>
        <taxon>Pterygota</taxon>
        <taxon>Neoptera</taxon>
        <taxon>Polyneoptera</taxon>
        <taxon>Phasmatodea</taxon>
        <taxon>Timematodea</taxon>
        <taxon>Timematoidea</taxon>
        <taxon>Timematidae</taxon>
        <taxon>Timema</taxon>
    </lineage>
</organism>
<gene>
    <name evidence="1" type="ORF">TCMB3V08_LOCUS10520</name>
</gene>
<reference evidence="1" key="1">
    <citation type="submission" date="2020-11" db="EMBL/GenBank/DDBJ databases">
        <authorList>
            <person name="Tran Van P."/>
        </authorList>
    </citation>
    <scope>NUCLEOTIDE SEQUENCE</scope>
</reference>
<dbReference type="EMBL" id="OE186575">
    <property type="protein sequence ID" value="CAD7577979.1"/>
    <property type="molecule type" value="Genomic_DNA"/>
</dbReference>
<name>A0A7R9JER9_TIMCA</name>